<dbReference type="Pfam" id="PF00188">
    <property type="entry name" value="CAP"/>
    <property type="match status" value="1"/>
</dbReference>
<gene>
    <name evidence="3" type="ORF">I6J18_07275</name>
</gene>
<feature type="domain" description="CAP-associated" evidence="2">
    <location>
        <begin position="59"/>
        <end position="198"/>
    </location>
</feature>
<dbReference type="CDD" id="cd05379">
    <property type="entry name" value="CAP_bacterial"/>
    <property type="match status" value="1"/>
</dbReference>
<dbReference type="EMBL" id="CP068053">
    <property type="protein sequence ID" value="QQT01653.1"/>
    <property type="molecule type" value="Genomic_DNA"/>
</dbReference>
<evidence type="ECO:0000259" key="2">
    <source>
        <dbReference type="Pfam" id="PF14504"/>
    </source>
</evidence>
<dbReference type="InterPro" id="IPR014044">
    <property type="entry name" value="CAP_dom"/>
</dbReference>
<dbReference type="Gene3D" id="3.40.33.10">
    <property type="entry name" value="CAP"/>
    <property type="match status" value="1"/>
</dbReference>
<dbReference type="RefSeq" id="WP_161629146.1">
    <property type="nucleotide sequence ID" value="NZ_CP068053.1"/>
</dbReference>
<name>A0A974NPR6_PERPY</name>
<dbReference type="Pfam" id="PF14504">
    <property type="entry name" value="CAP_assoc_N"/>
    <property type="match status" value="1"/>
</dbReference>
<dbReference type="InterPro" id="IPR029410">
    <property type="entry name" value="CAP_assoc"/>
</dbReference>
<evidence type="ECO:0000259" key="1">
    <source>
        <dbReference type="Pfam" id="PF00188"/>
    </source>
</evidence>
<dbReference type="PANTHER" id="PTHR31157">
    <property type="entry name" value="SCP DOMAIN-CONTAINING PROTEIN"/>
    <property type="match status" value="1"/>
</dbReference>
<evidence type="ECO:0000313" key="3">
    <source>
        <dbReference type="EMBL" id="QQT01653.1"/>
    </source>
</evidence>
<accession>A0A974NPR6</accession>
<organism evidence="3 4">
    <name type="scientific">Peribacillus psychrosaccharolyticus</name>
    <name type="common">Bacillus psychrosaccharolyticus</name>
    <dbReference type="NCBI Taxonomy" id="1407"/>
    <lineage>
        <taxon>Bacteria</taxon>
        <taxon>Bacillati</taxon>
        <taxon>Bacillota</taxon>
        <taxon>Bacilli</taxon>
        <taxon>Bacillales</taxon>
        <taxon>Bacillaceae</taxon>
        <taxon>Peribacillus</taxon>
    </lineage>
</organism>
<reference evidence="3 4" key="1">
    <citation type="submission" date="2021-01" db="EMBL/GenBank/DDBJ databases">
        <title>FDA dAtabase for Regulatory Grade micrObial Sequences (FDA-ARGOS): Supporting development and validation of Infectious Disease Dx tests.</title>
        <authorList>
            <person name="Nelson B."/>
            <person name="Plummer A."/>
            <person name="Tallon L."/>
            <person name="Sadzewicz L."/>
            <person name="Zhao X."/>
            <person name="Boylan J."/>
            <person name="Ott S."/>
            <person name="Bowen H."/>
            <person name="Vavikolanu K."/>
            <person name="Mehta A."/>
            <person name="Aluvathingal J."/>
            <person name="Nadendla S."/>
            <person name="Myers T."/>
            <person name="Yan Y."/>
            <person name="Sichtig H."/>
        </authorList>
    </citation>
    <scope>NUCLEOTIDE SEQUENCE [LARGE SCALE GENOMIC DNA]</scope>
    <source>
        <strain evidence="3 4">FDAARGOS_1161</strain>
    </source>
</reference>
<dbReference type="AlphaFoldDB" id="A0A974NPR6"/>
<sequence length="343" mass="39347">MIFFSISIYFSNGQDKEEVILYEQKDAYIDNTTDSSGNKQSTFKSDGMTKPKKGLAVTIGKNIKDVKKEYGEPGRIDPSSYGYDWWIYNQDQEKYFQLAVKKEKVVSAYGIGENINVAPFYIGQPIDEIYSSLSIEMSIDVDTENGAYSFELSEEDMNMRPLIKIGKLYVQLYLDKFTGTVSSIRFLNAETLLKLRPYELPYRGELEEEEIVEEEQWKLIEQGNQLQIFDLTNVIRKRFEVNGVQWNEPVAQAAFLHSQDMADNDFFSNTSPTKGDLEHRLTTEQVEYVNAGENIAVNYVDSIAAVEGWLNSKGHRETMLNPEFTDLGVGVYHKLYTQNFISK</sequence>
<dbReference type="Proteomes" id="UP000595254">
    <property type="component" value="Chromosome"/>
</dbReference>
<dbReference type="PANTHER" id="PTHR31157:SF26">
    <property type="entry name" value="SCP-LIKE EXTRACELLULAR PROTEIN"/>
    <property type="match status" value="1"/>
</dbReference>
<protein>
    <submittedName>
        <fullName evidence="3">CAP domain-containing protein</fullName>
    </submittedName>
</protein>
<keyword evidence="4" id="KW-1185">Reference proteome</keyword>
<evidence type="ECO:0000313" key="4">
    <source>
        <dbReference type="Proteomes" id="UP000595254"/>
    </source>
</evidence>
<proteinExistence type="predicted"/>
<dbReference type="SUPFAM" id="SSF55797">
    <property type="entry name" value="PR-1-like"/>
    <property type="match status" value="1"/>
</dbReference>
<dbReference type="InterPro" id="IPR035940">
    <property type="entry name" value="CAP_sf"/>
</dbReference>
<dbReference type="KEGG" id="ppsr:I6J18_07275"/>
<feature type="domain" description="SCP" evidence="1">
    <location>
        <begin position="229"/>
        <end position="333"/>
    </location>
</feature>